<dbReference type="RefSeq" id="WP_326321683.1">
    <property type="nucleotide sequence ID" value="NZ_JAYLAA010000047.1"/>
</dbReference>
<dbReference type="EMBL" id="JAYLAA010000047">
    <property type="protein sequence ID" value="MEC3876966.1"/>
    <property type="molecule type" value="Genomic_DNA"/>
</dbReference>
<proteinExistence type="predicted"/>
<dbReference type="Proteomes" id="UP001348397">
    <property type="component" value="Unassembled WGS sequence"/>
</dbReference>
<name>A0ABU6HVA1_9FLAO</name>
<keyword evidence="1" id="KW-0808">Transferase</keyword>
<keyword evidence="2" id="KW-1185">Reference proteome</keyword>
<accession>A0ABU6HVA1</accession>
<dbReference type="Gene3D" id="3.30.420.40">
    <property type="match status" value="2"/>
</dbReference>
<dbReference type="PANTHER" id="PTHR30605">
    <property type="entry name" value="ANHYDRO-N-ACETYLMURAMIC ACID KINASE"/>
    <property type="match status" value="1"/>
</dbReference>
<dbReference type="GO" id="GO:0016301">
    <property type="term" value="F:kinase activity"/>
    <property type="evidence" value="ECO:0007669"/>
    <property type="project" value="UniProtKB-KW"/>
</dbReference>
<gene>
    <name evidence="1" type="ORF">SOP96_14705</name>
</gene>
<dbReference type="EC" id="2.7.1.170" evidence="1"/>
<organism evidence="1 2">
    <name type="scientific">Chryseobacterium salviniae</name>
    <dbReference type="NCBI Taxonomy" id="3101750"/>
    <lineage>
        <taxon>Bacteria</taxon>
        <taxon>Pseudomonadati</taxon>
        <taxon>Bacteroidota</taxon>
        <taxon>Flavobacteriia</taxon>
        <taxon>Flavobacteriales</taxon>
        <taxon>Weeksellaceae</taxon>
        <taxon>Chryseobacterium group</taxon>
        <taxon>Chryseobacterium</taxon>
    </lineage>
</organism>
<evidence type="ECO:0000313" key="1">
    <source>
        <dbReference type="EMBL" id="MEC3876966.1"/>
    </source>
</evidence>
<dbReference type="InterPro" id="IPR005338">
    <property type="entry name" value="Anhydro_N_Ac-Mur_kinase"/>
</dbReference>
<evidence type="ECO:0000313" key="2">
    <source>
        <dbReference type="Proteomes" id="UP001348397"/>
    </source>
</evidence>
<dbReference type="NCBIfam" id="NF007144">
    <property type="entry name" value="PRK09585.2-3"/>
    <property type="match status" value="1"/>
</dbReference>
<protein>
    <submittedName>
        <fullName evidence="1">Anhydro-N-acetylmuramic acid kinase</fullName>
        <ecNumber evidence="1">2.7.1.170</ecNumber>
    </submittedName>
</protein>
<sequence>MIFHAIGLMSGTSLDGLDICFIKFEKKHSWSFEIIKAETVSYSENLHNHLKHAIDLSAEQLLELHSEYGFFLGQSVRYFIEKHQLKNIDLIASHGHTVYHQPQKKFTLQIGDGRAIRLETGIPVVYDFRSQDVLMGGNGAPLVPIGDELLFSEYDACLNLGGFSNISLQSEGKRIAFDIAPVNIVLNKLAQNLGKDFDENGNLARKGTIQKDLLSSLNSLEFYHQPHPKSLGIEWCNENISPRLENLNTPDALATITEHAAYQIAEVINNNRLKNILFTGGGTYNQYLIEKIRDQIQAEIIIPEKEIIDYKEALIFALMGVLRLNNEINVLASATGSTADHCSGIVIN</sequence>
<dbReference type="PANTHER" id="PTHR30605:SF0">
    <property type="entry name" value="ANHYDRO-N-ACETYLMURAMIC ACID KINASE"/>
    <property type="match status" value="1"/>
</dbReference>
<dbReference type="SUPFAM" id="SSF53067">
    <property type="entry name" value="Actin-like ATPase domain"/>
    <property type="match status" value="1"/>
</dbReference>
<dbReference type="InterPro" id="IPR043129">
    <property type="entry name" value="ATPase_NBD"/>
</dbReference>
<reference evidence="1 2" key="1">
    <citation type="submission" date="2024-01" db="EMBL/GenBank/DDBJ databases">
        <title>Chryseobacterium sp. T9W2-O.</title>
        <authorList>
            <person name="Maltman C."/>
        </authorList>
    </citation>
    <scope>NUCLEOTIDE SEQUENCE [LARGE SCALE GENOMIC DNA]</scope>
    <source>
        <strain evidence="1 2">T9W2-O</strain>
    </source>
</reference>
<dbReference type="Pfam" id="PF03702">
    <property type="entry name" value="AnmK"/>
    <property type="match status" value="1"/>
</dbReference>
<comment type="caution">
    <text evidence="1">The sequence shown here is derived from an EMBL/GenBank/DDBJ whole genome shotgun (WGS) entry which is preliminary data.</text>
</comment>
<keyword evidence="1" id="KW-0418">Kinase</keyword>